<dbReference type="SUPFAM" id="SSF56300">
    <property type="entry name" value="Metallo-dependent phosphatases"/>
    <property type="match status" value="1"/>
</dbReference>
<dbReference type="RefSeq" id="WP_282516204.1">
    <property type="nucleotide sequence ID" value="NZ_JASCIR010000032.1"/>
</dbReference>
<comment type="caution">
    <text evidence="4">The sequence shown here is derived from an EMBL/GenBank/DDBJ whole genome shotgun (WGS) entry which is preliminary data.</text>
</comment>
<feature type="domain" description="Phospholipase D N-terminal" evidence="3">
    <location>
        <begin position="77"/>
        <end position="192"/>
    </location>
</feature>
<feature type="domain" description="PhoD-like phosphatase metallophosphatase" evidence="2">
    <location>
        <begin position="206"/>
        <end position="563"/>
    </location>
</feature>
<keyword evidence="5" id="KW-1185">Reference proteome</keyword>
<dbReference type="InterPro" id="IPR038607">
    <property type="entry name" value="PhoD-like_sf"/>
</dbReference>
<proteinExistence type="predicted"/>
<sequence length="599" mass="64452">MTSRIPSQTTGPQTTSPRATSPQATSPRATSPSPSTPGRRTVVKAAAATAVVVPLAAAPLTATPLAHAAENRPAFRHGVASGDPLPDGVLLWTRVTPTAEAVPGSGKGPDTAVRWEVSEDRDFNRLAASGSVTARAAADHTVKADVRGLRPATDYYFRFTAGSAASSEGAPENPSEGSPKASPVVSPVGRTRTTPAHGATAPGVRFGVVSCANWEAGWFSAYRHLADRPDLDAVLHLGDYLYEYASGGYPVDEDVIRQHAPLHEIVSLADYRTRHGHYKTDPDLQALHARHPVIAIWDDHEIANDTWSGGAENHTPGTEGDWSARQAAAKQAYFEWMPVRPATEGTVYRRIRYGSLADLHLLDLRSFRSQQTTVGNGDVDDPERTLTGRAQLDWLKKGLAASRAQWKLVGTSVMISPVAFGSVPAHLLGPLAELLGLPKGGLAVNVDQWDGYTDDRRELLAHLTDLGIRDTVFLTGDIHMAWANDVPVKAATYPLSQSAATEFVVTSVTSDNLDDILHVAPQTVSLVAAGAVRAANRHVNWLDMDSHGYGVLDVTAERSQMDYYALSDKADRDATSSWIRSYRTLSGTQRVERAEQPVR</sequence>
<dbReference type="CDD" id="cd07389">
    <property type="entry name" value="MPP_PhoD"/>
    <property type="match status" value="1"/>
</dbReference>
<dbReference type="InterPro" id="IPR032093">
    <property type="entry name" value="PhoD_N"/>
</dbReference>
<organism evidence="4 5">
    <name type="scientific">Streptomyces solicavernae</name>
    <dbReference type="NCBI Taxonomy" id="3043614"/>
    <lineage>
        <taxon>Bacteria</taxon>
        <taxon>Bacillati</taxon>
        <taxon>Actinomycetota</taxon>
        <taxon>Actinomycetes</taxon>
        <taxon>Kitasatosporales</taxon>
        <taxon>Streptomycetaceae</taxon>
        <taxon>Streptomyces</taxon>
    </lineage>
</organism>
<dbReference type="Pfam" id="PF09423">
    <property type="entry name" value="PhoD"/>
    <property type="match status" value="1"/>
</dbReference>
<evidence type="ECO:0000313" key="5">
    <source>
        <dbReference type="Proteomes" id="UP001224661"/>
    </source>
</evidence>
<protein>
    <submittedName>
        <fullName evidence="4">Alkaline phosphatase D family protein</fullName>
        <ecNumber evidence="4">3.1.-.-</ecNumber>
    </submittedName>
</protein>
<dbReference type="PANTHER" id="PTHR43606">
    <property type="entry name" value="PHOSPHATASE, PUTATIVE (AFU_ORTHOLOGUE AFUA_6G08710)-RELATED"/>
    <property type="match status" value="1"/>
</dbReference>
<dbReference type="GO" id="GO:0016787">
    <property type="term" value="F:hydrolase activity"/>
    <property type="evidence" value="ECO:0007669"/>
    <property type="project" value="UniProtKB-KW"/>
</dbReference>
<feature type="region of interest" description="Disordered" evidence="1">
    <location>
        <begin position="166"/>
        <end position="199"/>
    </location>
</feature>
<dbReference type="Pfam" id="PF16655">
    <property type="entry name" value="PhoD_N"/>
    <property type="match status" value="1"/>
</dbReference>
<dbReference type="EMBL" id="JASCIR010000032">
    <property type="protein sequence ID" value="MDI3389733.1"/>
    <property type="molecule type" value="Genomic_DNA"/>
</dbReference>
<evidence type="ECO:0000313" key="4">
    <source>
        <dbReference type="EMBL" id="MDI3389733.1"/>
    </source>
</evidence>
<dbReference type="PROSITE" id="PS51318">
    <property type="entry name" value="TAT"/>
    <property type="match status" value="1"/>
</dbReference>
<dbReference type="PANTHER" id="PTHR43606:SF2">
    <property type="entry name" value="ALKALINE PHOSPHATASE FAMILY PROTEIN (AFU_ORTHOLOGUE AFUA_5G03860)"/>
    <property type="match status" value="1"/>
</dbReference>
<dbReference type="Gene3D" id="2.60.40.380">
    <property type="entry name" value="Purple acid phosphatase-like, N-terminal"/>
    <property type="match status" value="1"/>
</dbReference>
<dbReference type="InterPro" id="IPR018946">
    <property type="entry name" value="PhoD-like_MPP"/>
</dbReference>
<accession>A0ABT6RZ66</accession>
<gene>
    <name evidence="4" type="ORF">QIS99_26610</name>
</gene>
<dbReference type="Proteomes" id="UP001224661">
    <property type="component" value="Unassembled WGS sequence"/>
</dbReference>
<dbReference type="EC" id="3.1.-.-" evidence="4"/>
<dbReference type="InterPro" id="IPR006311">
    <property type="entry name" value="TAT_signal"/>
</dbReference>
<dbReference type="Gene3D" id="3.60.21.70">
    <property type="entry name" value="PhoD-like phosphatase"/>
    <property type="match status" value="1"/>
</dbReference>
<evidence type="ECO:0000259" key="3">
    <source>
        <dbReference type="Pfam" id="PF16655"/>
    </source>
</evidence>
<evidence type="ECO:0000259" key="2">
    <source>
        <dbReference type="Pfam" id="PF09423"/>
    </source>
</evidence>
<feature type="region of interest" description="Disordered" evidence="1">
    <location>
        <begin position="1"/>
        <end position="42"/>
    </location>
</feature>
<evidence type="ECO:0000256" key="1">
    <source>
        <dbReference type="SAM" id="MobiDB-lite"/>
    </source>
</evidence>
<reference evidence="4 5" key="1">
    <citation type="submission" date="2023-05" db="EMBL/GenBank/DDBJ databases">
        <title>Draft genome sequence of Streptomyces sp. B-S-A8 isolated from a cave soil in Thailand.</title>
        <authorList>
            <person name="Chamroensaksri N."/>
            <person name="Muangham S."/>
        </authorList>
    </citation>
    <scope>NUCLEOTIDE SEQUENCE [LARGE SCALE GENOMIC DNA]</scope>
    <source>
        <strain evidence="4 5">B-S-A8</strain>
    </source>
</reference>
<dbReference type="InterPro" id="IPR052900">
    <property type="entry name" value="Phospholipid_Metab_Enz"/>
</dbReference>
<dbReference type="InterPro" id="IPR029052">
    <property type="entry name" value="Metallo-depent_PP-like"/>
</dbReference>
<feature type="compositionally biased region" description="Low complexity" evidence="1">
    <location>
        <begin position="166"/>
        <end position="179"/>
    </location>
</feature>
<name>A0ABT6RZ66_9ACTN</name>
<keyword evidence="4" id="KW-0378">Hydrolase</keyword>